<accession>A0ABY6G021</accession>
<reference evidence="19" key="1">
    <citation type="submission" date="2022-10" db="EMBL/GenBank/DDBJ databases">
        <title>Whole-Genome Sequencing of Brachybacterium huguangmaarense BRM-3, Isolated from Betula schmidtii.</title>
        <authorList>
            <person name="Haam D."/>
        </authorList>
    </citation>
    <scope>NUCLEOTIDE SEQUENCE</scope>
    <source>
        <strain evidence="19">BRM-3</strain>
    </source>
</reference>
<feature type="binding site" evidence="17">
    <location>
        <begin position="29"/>
        <end position="32"/>
    </location>
    <ligand>
        <name>a CDP-1,2-diacyl-sn-glycerol</name>
        <dbReference type="ChEBI" id="CHEBI:58332"/>
    </ligand>
</feature>
<dbReference type="Pfam" id="PF01066">
    <property type="entry name" value="CDP-OH_P_transf"/>
    <property type="match status" value="1"/>
</dbReference>
<feature type="binding site" evidence="17">
    <location>
        <position position="91"/>
    </location>
    <ligand>
        <name>Mg(2+)</name>
        <dbReference type="ChEBI" id="CHEBI:18420"/>
        <label>2</label>
    </ligand>
</feature>
<evidence type="ECO:0000256" key="16">
    <source>
        <dbReference type="ARBA" id="ARBA00048865"/>
    </source>
</evidence>
<evidence type="ECO:0000256" key="8">
    <source>
        <dbReference type="ARBA" id="ARBA00022692"/>
    </source>
</evidence>
<feature type="transmembrane region" description="Helical" evidence="17">
    <location>
        <begin position="157"/>
        <end position="185"/>
    </location>
</feature>
<dbReference type="InterPro" id="IPR000462">
    <property type="entry name" value="CDP-OH_P_trans"/>
</dbReference>
<comment type="function">
    <text evidence="17">Catalyzes the conjugation of the 1'-hydroxyl group of D-myo-inositol-3-phosphate (also named L-myo-inositol-1-phosphate) with a lipid tail of cytidine diphosphate diacylglycerol (CDP-DAG), forming phosphatidylinositol phosphate (PIP) and CMP. PIP is a precursor of phosphatidylinositol (PI) which is an essential lipid required for cell wall formation.</text>
</comment>
<feature type="active site" description="Proton acceptor" evidence="17">
    <location>
        <position position="91"/>
    </location>
</feature>
<keyword evidence="8 17" id="KW-0812">Transmembrane</keyword>
<evidence type="ECO:0000313" key="20">
    <source>
        <dbReference type="Proteomes" id="UP001164305"/>
    </source>
</evidence>
<evidence type="ECO:0000256" key="3">
    <source>
        <dbReference type="ARBA" id="ARBA00005189"/>
    </source>
</evidence>
<feature type="binding site" evidence="17">
    <location>
        <position position="66"/>
    </location>
    <ligand>
        <name>Mg(2+)</name>
        <dbReference type="ChEBI" id="CHEBI:18420"/>
        <label>1</label>
    </ligand>
</feature>
<sequence length="212" mass="22091">MLGREARPAVGTAFSPVARMLVRWHITPDLITWTGTILTCVLALVLLIPGHLVIGPIVLTLVVLADSLDGLVARMTGTSSPWGAFLDSTLDRIADGVVLGALAVHYLAVADRGPLTIACGVLALAAVVLGAAVSYAKARAQSLGMTADVGLMERADRFVVILIGTFLAGLVGPWTMLVAMAILVAGSAWTVGQRMVEVHRQGRPAPDVQVSP</sequence>
<dbReference type="Gene3D" id="1.20.120.1760">
    <property type="match status" value="1"/>
</dbReference>
<evidence type="ECO:0000313" key="19">
    <source>
        <dbReference type="EMBL" id="UYG16533.1"/>
    </source>
</evidence>
<gene>
    <name evidence="19" type="ORF">BRM3_13120</name>
</gene>
<keyword evidence="9 17" id="KW-0479">Metal-binding</keyword>
<comment type="subunit">
    <text evidence="5 17">Homodimer.</text>
</comment>
<dbReference type="InterPro" id="IPR048254">
    <property type="entry name" value="CDP_ALCOHOL_P_TRANSF_CS"/>
</dbReference>
<evidence type="ECO:0000256" key="13">
    <source>
        <dbReference type="ARBA" id="ARBA00023935"/>
    </source>
</evidence>
<comment type="pathway">
    <text evidence="2 17">Phospholipid metabolism; phosphatidylinositol phosphate biosynthesis.</text>
</comment>
<proteinExistence type="inferred from homology"/>
<dbReference type="InterPro" id="IPR044268">
    <property type="entry name" value="PIP_synthase_PgsA1"/>
</dbReference>
<keyword evidence="6 17" id="KW-1003">Cell membrane</keyword>
<feature type="binding site" evidence="17">
    <location>
        <position position="87"/>
    </location>
    <ligand>
        <name>Mg(2+)</name>
        <dbReference type="ChEBI" id="CHEBI:18420"/>
        <label>1</label>
    </ligand>
</feature>
<feature type="binding site" evidence="17">
    <location>
        <position position="66"/>
    </location>
    <ligand>
        <name>Mg(2+)</name>
        <dbReference type="ChEBI" id="CHEBI:18420"/>
        <label>2</label>
    </ligand>
</feature>
<keyword evidence="11 17" id="KW-1133">Transmembrane helix</keyword>
<feature type="binding site" evidence="17">
    <location>
        <position position="80"/>
    </location>
    <ligand>
        <name>a CDP-1,2-diacyl-sn-glycerol</name>
        <dbReference type="ChEBI" id="CHEBI:58332"/>
    </ligand>
</feature>
<feature type="transmembrane region" description="Helical" evidence="17">
    <location>
        <begin position="115"/>
        <end position="136"/>
    </location>
</feature>
<dbReference type="NCBIfam" id="NF045883">
    <property type="entry name" value="PIPSynth"/>
    <property type="match status" value="1"/>
</dbReference>
<comment type="similarity">
    <text evidence="4 17 18">Belongs to the CDP-alcohol phosphatidyltransferase class-I family.</text>
</comment>
<feature type="binding site" evidence="17">
    <location>
        <position position="87"/>
    </location>
    <ligand>
        <name>Mg(2+)</name>
        <dbReference type="ChEBI" id="CHEBI:18420"/>
        <label>2</label>
    </ligand>
</feature>
<evidence type="ECO:0000256" key="12">
    <source>
        <dbReference type="ARBA" id="ARBA00023136"/>
    </source>
</evidence>
<dbReference type="InterPro" id="IPR043130">
    <property type="entry name" value="CDP-OH_PTrfase_TM_dom"/>
</dbReference>
<keyword evidence="10 17" id="KW-0460">Magnesium</keyword>
<name>A0ABY6G021_9MICO</name>
<evidence type="ECO:0000256" key="17">
    <source>
        <dbReference type="HAMAP-Rule" id="MF_02241"/>
    </source>
</evidence>
<evidence type="ECO:0000256" key="9">
    <source>
        <dbReference type="ARBA" id="ARBA00022723"/>
    </source>
</evidence>
<feature type="binding site" evidence="17">
    <location>
        <position position="70"/>
    </location>
    <ligand>
        <name>a CDP-1,2-diacyl-sn-glycerol</name>
        <dbReference type="ChEBI" id="CHEBI:58332"/>
    </ligand>
</feature>
<evidence type="ECO:0000256" key="4">
    <source>
        <dbReference type="ARBA" id="ARBA00010441"/>
    </source>
</evidence>
<dbReference type="Proteomes" id="UP001164305">
    <property type="component" value="Chromosome"/>
</dbReference>
<evidence type="ECO:0000256" key="14">
    <source>
        <dbReference type="ARBA" id="ARBA00024082"/>
    </source>
</evidence>
<comment type="caution">
    <text evidence="17">Lacks conserved residue(s) required for the propagation of feature annotation.</text>
</comment>
<evidence type="ECO:0000256" key="6">
    <source>
        <dbReference type="ARBA" id="ARBA00022475"/>
    </source>
</evidence>
<dbReference type="RefSeq" id="WP_263593746.1">
    <property type="nucleotide sequence ID" value="NZ_CP107020.1"/>
</dbReference>
<comment type="subcellular location">
    <subcellularLocation>
        <location evidence="1 17">Cell membrane</location>
        <topology evidence="1 17">Multi-pass membrane protein</topology>
    </subcellularLocation>
</comment>
<evidence type="ECO:0000256" key="18">
    <source>
        <dbReference type="RuleBase" id="RU003750"/>
    </source>
</evidence>
<keyword evidence="7 17" id="KW-0808">Transferase</keyword>
<feature type="binding site" evidence="17">
    <location>
        <position position="69"/>
    </location>
    <ligand>
        <name>Mg(2+)</name>
        <dbReference type="ChEBI" id="CHEBI:18420"/>
        <label>1</label>
    </ligand>
</feature>
<dbReference type="EMBL" id="CP107020">
    <property type="protein sequence ID" value="UYG16533.1"/>
    <property type="molecule type" value="Genomic_DNA"/>
</dbReference>
<evidence type="ECO:0000256" key="2">
    <source>
        <dbReference type="ARBA" id="ARBA00004805"/>
    </source>
</evidence>
<comment type="pathway">
    <text evidence="3">Lipid metabolism.</text>
</comment>
<evidence type="ECO:0000256" key="5">
    <source>
        <dbReference type="ARBA" id="ARBA00011738"/>
    </source>
</evidence>
<comment type="catalytic activity">
    <reaction evidence="13 17">
        <text>1,2-di-(9Z-octadecenoyl)-sn-glycero-3-cytidine-5'-diphosphate + 1D-myo-inositol 3-phosphate = 1,2-di-(9Z-octadecenoyl)-sn-glycero-3-phospho-(1D-myo-inositol-3-phosphate) + CMP + H(+)</text>
        <dbReference type="Rhea" id="RHEA:61216"/>
        <dbReference type="ChEBI" id="CHEBI:15378"/>
        <dbReference type="ChEBI" id="CHEBI:58401"/>
        <dbReference type="ChEBI" id="CHEBI:60377"/>
        <dbReference type="ChEBI" id="CHEBI:85356"/>
        <dbReference type="ChEBI" id="CHEBI:144472"/>
    </reaction>
</comment>
<evidence type="ECO:0000256" key="10">
    <source>
        <dbReference type="ARBA" id="ARBA00022842"/>
    </source>
</evidence>
<dbReference type="EC" id="2.7.8.-" evidence="17"/>
<comment type="catalytic activity">
    <reaction evidence="16 17">
        <text>a CDP-1,2-diacyl-sn-glycerol + 1D-myo-inositol 3-phosphate = a 1,2-diacyl-sn-glycero-3-phospho-(1D-myo-inositol-3-phosphate) + CMP + H(+)</text>
        <dbReference type="Rhea" id="RHEA:60504"/>
        <dbReference type="ChEBI" id="CHEBI:15378"/>
        <dbReference type="ChEBI" id="CHEBI:58088"/>
        <dbReference type="ChEBI" id="CHEBI:58332"/>
        <dbReference type="ChEBI" id="CHEBI:58401"/>
        <dbReference type="ChEBI" id="CHEBI:60377"/>
    </reaction>
</comment>
<evidence type="ECO:0000256" key="15">
    <source>
        <dbReference type="ARBA" id="ARBA00033137"/>
    </source>
</evidence>
<protein>
    <recommendedName>
        <fullName evidence="14 17">Phosphatidylinositol phosphate synthase</fullName>
        <shortName evidence="17">PIP synthase</shortName>
        <ecNumber evidence="17">2.7.8.-</ecNumber>
    </recommendedName>
    <alternativeName>
        <fullName evidence="15 17">CDP-diacylglycerol--D-myo-inositol-3-phosphate 3-phosphatidyltransferase</fullName>
    </alternativeName>
</protein>
<organism evidence="19 20">
    <name type="scientific">Brachybacterium huguangmaarense</name>
    <dbReference type="NCBI Taxonomy" id="1652028"/>
    <lineage>
        <taxon>Bacteria</taxon>
        <taxon>Bacillati</taxon>
        <taxon>Actinomycetota</taxon>
        <taxon>Actinomycetes</taxon>
        <taxon>Micrococcales</taxon>
        <taxon>Dermabacteraceae</taxon>
        <taxon>Brachybacterium</taxon>
    </lineage>
</organism>
<keyword evidence="17" id="KW-1208">Phospholipid metabolism</keyword>
<dbReference type="PROSITE" id="PS00379">
    <property type="entry name" value="CDP_ALCOHOL_P_TRANSF"/>
    <property type="match status" value="1"/>
</dbReference>
<comment type="cofactor">
    <cofactor evidence="17">
        <name>Mg(2+)</name>
        <dbReference type="ChEBI" id="CHEBI:18420"/>
    </cofactor>
    <text evidence="17">Contains a di-nuclear catalytic Mg(2+) center.</text>
</comment>
<feature type="binding site" evidence="17">
    <location>
        <position position="74"/>
    </location>
    <ligand>
        <name>a CDP-1,2-diacyl-sn-glycerol</name>
        <dbReference type="ChEBI" id="CHEBI:58332"/>
    </ligand>
</feature>
<evidence type="ECO:0000256" key="1">
    <source>
        <dbReference type="ARBA" id="ARBA00004651"/>
    </source>
</evidence>
<keyword evidence="17" id="KW-0443">Lipid metabolism</keyword>
<evidence type="ECO:0000256" key="11">
    <source>
        <dbReference type="ARBA" id="ARBA00022989"/>
    </source>
</evidence>
<evidence type="ECO:0000256" key="7">
    <source>
        <dbReference type="ARBA" id="ARBA00022679"/>
    </source>
</evidence>
<dbReference type="HAMAP" id="MF_02241">
    <property type="entry name" value="PIP_synthase"/>
    <property type="match status" value="1"/>
</dbReference>
<keyword evidence="20" id="KW-1185">Reference proteome</keyword>
<keyword evidence="12 17" id="KW-0472">Membrane</keyword>
<keyword evidence="17" id="KW-0444">Lipid biosynthesis</keyword>
<keyword evidence="17" id="KW-0594">Phospholipid biosynthesis</keyword>